<protein>
    <submittedName>
        <fullName evidence="3">SDR family oxidoreductase</fullName>
    </submittedName>
</protein>
<proteinExistence type="inferred from homology"/>
<evidence type="ECO:0000313" key="4">
    <source>
        <dbReference type="Proteomes" id="UP000327000"/>
    </source>
</evidence>
<dbReference type="OrthoDB" id="9803333at2"/>
<dbReference type="InterPro" id="IPR036291">
    <property type="entry name" value="NAD(P)-bd_dom_sf"/>
</dbReference>
<evidence type="ECO:0000256" key="2">
    <source>
        <dbReference type="ARBA" id="ARBA00023002"/>
    </source>
</evidence>
<dbReference type="PRINTS" id="PR00080">
    <property type="entry name" value="SDRFAMILY"/>
</dbReference>
<dbReference type="PANTHER" id="PTHR48107:SF7">
    <property type="entry name" value="RE15974P"/>
    <property type="match status" value="1"/>
</dbReference>
<evidence type="ECO:0000313" key="3">
    <source>
        <dbReference type="EMBL" id="KAB7845004.1"/>
    </source>
</evidence>
<dbReference type="RefSeq" id="WP_152263816.1">
    <property type="nucleotide sequence ID" value="NZ_VOKX01000027.1"/>
</dbReference>
<dbReference type="PRINTS" id="PR00081">
    <property type="entry name" value="GDHRDH"/>
</dbReference>
<dbReference type="EMBL" id="VOKX01000027">
    <property type="protein sequence ID" value="KAB7845004.1"/>
    <property type="molecule type" value="Genomic_DNA"/>
</dbReference>
<gene>
    <name evidence="3" type="ORF">FRZ00_14930</name>
</gene>
<accession>A0A5N5W803</accession>
<dbReference type="Pfam" id="PF13561">
    <property type="entry name" value="adh_short_C2"/>
    <property type="match status" value="1"/>
</dbReference>
<dbReference type="SUPFAM" id="SSF51735">
    <property type="entry name" value="NAD(P)-binding Rossmann-fold domains"/>
    <property type="match status" value="1"/>
</dbReference>
<name>A0A5N5W803_STRMB</name>
<comment type="similarity">
    <text evidence="1">Belongs to the short-chain dehydrogenases/reductases (SDR) family.</text>
</comment>
<keyword evidence="4" id="KW-1185">Reference proteome</keyword>
<dbReference type="Proteomes" id="UP000327000">
    <property type="component" value="Unassembled WGS sequence"/>
</dbReference>
<dbReference type="InterPro" id="IPR002347">
    <property type="entry name" value="SDR_fam"/>
</dbReference>
<dbReference type="FunFam" id="3.40.50.720:FF:000084">
    <property type="entry name" value="Short-chain dehydrogenase reductase"/>
    <property type="match status" value="1"/>
</dbReference>
<evidence type="ECO:0000256" key="1">
    <source>
        <dbReference type="ARBA" id="ARBA00006484"/>
    </source>
</evidence>
<dbReference type="AlphaFoldDB" id="A0A5N5W803"/>
<dbReference type="PANTHER" id="PTHR48107">
    <property type="entry name" value="NADPH-DEPENDENT ALDEHYDE REDUCTASE-LIKE PROTEIN, CHLOROPLASTIC-RELATED"/>
    <property type="match status" value="1"/>
</dbReference>
<reference evidence="3 4" key="1">
    <citation type="journal article" date="2019" name="Microb. Cell Fact.">
        <title>Exploring novel herbicidin analogues by transcriptional regulator overexpression and MS/MS molecular networking.</title>
        <authorList>
            <person name="Shi Y."/>
            <person name="Gu R."/>
            <person name="Li Y."/>
            <person name="Wang X."/>
            <person name="Ren W."/>
            <person name="Li X."/>
            <person name="Wang L."/>
            <person name="Xie Y."/>
            <person name="Hong B."/>
        </authorList>
    </citation>
    <scope>NUCLEOTIDE SEQUENCE [LARGE SCALE GENOMIC DNA]</scope>
    <source>
        <strain evidence="3 4">US-43</strain>
    </source>
</reference>
<dbReference type="Gene3D" id="3.40.50.720">
    <property type="entry name" value="NAD(P)-binding Rossmann-like Domain"/>
    <property type="match status" value="1"/>
</dbReference>
<organism evidence="3 4">
    <name type="scientific">Streptomyces mobaraensis</name>
    <name type="common">Streptoverticillium mobaraense</name>
    <dbReference type="NCBI Taxonomy" id="35621"/>
    <lineage>
        <taxon>Bacteria</taxon>
        <taxon>Bacillati</taxon>
        <taxon>Actinomycetota</taxon>
        <taxon>Actinomycetes</taxon>
        <taxon>Kitasatosporales</taxon>
        <taxon>Streptomycetaceae</taxon>
        <taxon>Streptomyces</taxon>
    </lineage>
</organism>
<dbReference type="GO" id="GO:0016614">
    <property type="term" value="F:oxidoreductase activity, acting on CH-OH group of donors"/>
    <property type="evidence" value="ECO:0007669"/>
    <property type="project" value="UniProtKB-ARBA"/>
</dbReference>
<sequence>MAVQRAALVTGSSRGIGRAVAERLAADGAGVIVNYRADEEAAARVVDGIERNGGRAVAVRADATDAAGIRALFEAAERHFGGLDVFVGNVGVSRFGPLARATDEDFELHFTVNTRATFLGLREAANRLRDGGRIVVVSTGITRTHRPGAGVYAASKAACEAMTLVLAEELGRRGITANCVLPGLTRDTGAPLPADVAAENVARTPLGRLGEPADIADVVGFLASDAARWVTGQVIGAGGGRF</sequence>
<comment type="caution">
    <text evidence="3">The sequence shown here is derived from an EMBL/GenBank/DDBJ whole genome shotgun (WGS) entry which is preliminary data.</text>
</comment>
<keyword evidence="2" id="KW-0560">Oxidoreductase</keyword>